<feature type="non-terminal residue" evidence="1">
    <location>
        <position position="1"/>
    </location>
</feature>
<organism evidence="1 2">
    <name type="scientific">Aphanomyces astaci</name>
    <name type="common">Crayfish plague agent</name>
    <dbReference type="NCBI Taxonomy" id="112090"/>
    <lineage>
        <taxon>Eukaryota</taxon>
        <taxon>Sar</taxon>
        <taxon>Stramenopiles</taxon>
        <taxon>Oomycota</taxon>
        <taxon>Saprolegniomycetes</taxon>
        <taxon>Saprolegniales</taxon>
        <taxon>Verrucalvaceae</taxon>
        <taxon>Aphanomyces</taxon>
    </lineage>
</organism>
<dbReference type="AlphaFoldDB" id="A0A3R6X407"/>
<protein>
    <submittedName>
        <fullName evidence="1">Uncharacterized protein</fullName>
    </submittedName>
</protein>
<reference evidence="1 2" key="1">
    <citation type="submission" date="2018-08" db="EMBL/GenBank/DDBJ databases">
        <title>Aphanomyces genome sequencing and annotation.</title>
        <authorList>
            <person name="Minardi D."/>
            <person name="Oidtmann B."/>
            <person name="Van Der Giezen M."/>
            <person name="Studholme D.J."/>
        </authorList>
    </citation>
    <scope>NUCLEOTIDE SEQUENCE [LARGE SCALE GENOMIC DNA]</scope>
    <source>
        <strain evidence="1 2">Si</strain>
    </source>
</reference>
<sequence length="93" mass="10613">LHTNYFPRFTPAGLKKGLLWKIWDIQGQRKTTWIGSSVSFESVLDVVVYNNNLIQYVNVAAESTTNETLKRSPLLPQSMWIQNSLLNSQCALE</sequence>
<comment type="caution">
    <text evidence="1">The sequence shown here is derived from an EMBL/GenBank/DDBJ whole genome shotgun (WGS) entry which is preliminary data.</text>
</comment>
<evidence type="ECO:0000313" key="1">
    <source>
        <dbReference type="EMBL" id="RHY53326.1"/>
    </source>
</evidence>
<dbReference type="Proteomes" id="UP000283543">
    <property type="component" value="Unassembled WGS sequence"/>
</dbReference>
<gene>
    <name evidence="1" type="ORF">DYB34_010651</name>
</gene>
<dbReference type="VEuPathDB" id="FungiDB:H257_18973"/>
<name>A0A3R6X407_APHAT</name>
<dbReference type="EMBL" id="QUTB01005793">
    <property type="protein sequence ID" value="RHY53326.1"/>
    <property type="molecule type" value="Genomic_DNA"/>
</dbReference>
<accession>A0A3R6X407</accession>
<proteinExistence type="predicted"/>
<dbReference type="InterPro" id="IPR036188">
    <property type="entry name" value="FAD/NAD-bd_sf"/>
</dbReference>
<evidence type="ECO:0000313" key="2">
    <source>
        <dbReference type="Proteomes" id="UP000283543"/>
    </source>
</evidence>
<dbReference type="Gene3D" id="3.50.50.60">
    <property type="entry name" value="FAD/NAD(P)-binding domain"/>
    <property type="match status" value="1"/>
</dbReference>